<accession>A0ABQ2LQS9</accession>
<keyword evidence="1" id="KW-1133">Transmembrane helix</keyword>
<evidence type="ECO:0000313" key="2">
    <source>
        <dbReference type="EMBL" id="GGO42185.1"/>
    </source>
</evidence>
<dbReference type="Proteomes" id="UP000656881">
    <property type="component" value="Unassembled WGS sequence"/>
</dbReference>
<evidence type="ECO:0000256" key="1">
    <source>
        <dbReference type="SAM" id="Phobius"/>
    </source>
</evidence>
<feature type="transmembrane region" description="Helical" evidence="1">
    <location>
        <begin position="45"/>
        <end position="70"/>
    </location>
</feature>
<feature type="transmembrane region" description="Helical" evidence="1">
    <location>
        <begin position="189"/>
        <end position="210"/>
    </location>
</feature>
<feature type="transmembrane region" description="Helical" evidence="1">
    <location>
        <begin position="217"/>
        <end position="238"/>
    </location>
</feature>
<evidence type="ECO:0000313" key="3">
    <source>
        <dbReference type="Proteomes" id="UP000656881"/>
    </source>
</evidence>
<keyword evidence="1" id="KW-0472">Membrane</keyword>
<protein>
    <submittedName>
        <fullName evidence="2">Membrane protein</fullName>
    </submittedName>
</protein>
<sequence length="262" mass="28763">MGIWLLNNFTTLTLAMLLGGGAVLVAVTGTLLLRRRLSRLSHGAYNDMLGVVLSMYAAIYGIILAFVVVAEWEALNDAETNVATEASQTAEVLRDASAFPPAQERRVTVAVGEYVHAIVEKQWPLMREGRPDPGVTNPQVVKLYQVFQDYEPRSESEKVYYEQSVTTLGEVAQARRTRLSDSQQSLPTLLNVLIYGGALVMLPLTFLYGIRSLRAQMMFVISVAGLIGVSLLLCLSLDHPFSGNLSVSPAPFKEGVLAQFWQ</sequence>
<dbReference type="InterPro" id="IPR025333">
    <property type="entry name" value="DUF4239"/>
</dbReference>
<dbReference type="EMBL" id="BMNG01000004">
    <property type="protein sequence ID" value="GGO42185.1"/>
    <property type="molecule type" value="Genomic_DNA"/>
</dbReference>
<dbReference type="RefSeq" id="WP_189173819.1">
    <property type="nucleotide sequence ID" value="NZ_BMNG01000004.1"/>
</dbReference>
<name>A0ABQ2LQS9_9ACTN</name>
<gene>
    <name evidence="2" type="ORF">GCM10012286_23140</name>
</gene>
<reference evidence="3" key="1">
    <citation type="journal article" date="2019" name="Int. J. Syst. Evol. Microbiol.">
        <title>The Global Catalogue of Microorganisms (GCM) 10K type strain sequencing project: providing services to taxonomists for standard genome sequencing and annotation.</title>
        <authorList>
            <consortium name="The Broad Institute Genomics Platform"/>
            <consortium name="The Broad Institute Genome Sequencing Center for Infectious Disease"/>
            <person name="Wu L."/>
            <person name="Ma J."/>
        </authorList>
    </citation>
    <scope>NUCLEOTIDE SEQUENCE [LARGE SCALE GENOMIC DNA]</scope>
    <source>
        <strain evidence="3">CGMCC 4.7349</strain>
    </source>
</reference>
<proteinExistence type="predicted"/>
<dbReference type="Pfam" id="PF14023">
    <property type="entry name" value="Bestrophin-like"/>
    <property type="match status" value="1"/>
</dbReference>
<organism evidence="2 3">
    <name type="scientific">Streptomyces lasiicapitis</name>
    <dbReference type="NCBI Taxonomy" id="1923961"/>
    <lineage>
        <taxon>Bacteria</taxon>
        <taxon>Bacillati</taxon>
        <taxon>Actinomycetota</taxon>
        <taxon>Actinomycetes</taxon>
        <taxon>Kitasatosporales</taxon>
        <taxon>Streptomycetaceae</taxon>
        <taxon>Streptomyces</taxon>
    </lineage>
</organism>
<comment type="caution">
    <text evidence="2">The sequence shown here is derived from an EMBL/GenBank/DDBJ whole genome shotgun (WGS) entry which is preliminary data.</text>
</comment>
<keyword evidence="1" id="KW-0812">Transmembrane</keyword>
<keyword evidence="3" id="KW-1185">Reference proteome</keyword>
<feature type="transmembrane region" description="Helical" evidence="1">
    <location>
        <begin position="12"/>
        <end position="33"/>
    </location>
</feature>